<dbReference type="Proteomes" id="UP000316621">
    <property type="component" value="Chromosome 1"/>
</dbReference>
<keyword evidence="2" id="KW-1185">Reference proteome</keyword>
<dbReference type="EMBL" id="CM010715">
    <property type="protein sequence ID" value="RZC44925.1"/>
    <property type="molecule type" value="Genomic_DNA"/>
</dbReference>
<sequence>MKDLIREWRLTKSFNTLKKLC</sequence>
<dbReference type="Gramene" id="RZC44925">
    <property type="protein sequence ID" value="RZC44925"/>
    <property type="gene ID" value="C5167_037882"/>
</dbReference>
<reference evidence="1 2" key="1">
    <citation type="journal article" date="2018" name="Science">
        <title>The opium poppy genome and morphinan production.</title>
        <authorList>
            <person name="Guo L."/>
            <person name="Winzer T."/>
            <person name="Yang X."/>
            <person name="Li Y."/>
            <person name="Ning Z."/>
            <person name="He Z."/>
            <person name="Teodor R."/>
            <person name="Lu Y."/>
            <person name="Bowser T.A."/>
            <person name="Graham I.A."/>
            <person name="Ye K."/>
        </authorList>
    </citation>
    <scope>NUCLEOTIDE SEQUENCE [LARGE SCALE GENOMIC DNA]</scope>
    <source>
        <strain evidence="2">cv. HN1</strain>
        <tissue evidence="1">Leaves</tissue>
    </source>
</reference>
<accession>A0A4Y7IBZ1</accession>
<evidence type="ECO:0000313" key="2">
    <source>
        <dbReference type="Proteomes" id="UP000316621"/>
    </source>
</evidence>
<organism evidence="1 2">
    <name type="scientific">Papaver somniferum</name>
    <name type="common">Opium poppy</name>
    <dbReference type="NCBI Taxonomy" id="3469"/>
    <lineage>
        <taxon>Eukaryota</taxon>
        <taxon>Viridiplantae</taxon>
        <taxon>Streptophyta</taxon>
        <taxon>Embryophyta</taxon>
        <taxon>Tracheophyta</taxon>
        <taxon>Spermatophyta</taxon>
        <taxon>Magnoliopsida</taxon>
        <taxon>Ranunculales</taxon>
        <taxon>Papaveraceae</taxon>
        <taxon>Papaveroideae</taxon>
        <taxon>Papaver</taxon>
    </lineage>
</organism>
<name>A0A4Y7IBZ1_PAPSO</name>
<gene>
    <name evidence="1" type="ORF">C5167_037882</name>
</gene>
<dbReference type="AlphaFoldDB" id="A0A4Y7IBZ1"/>
<proteinExistence type="predicted"/>
<protein>
    <submittedName>
        <fullName evidence="1">Uncharacterized protein</fullName>
    </submittedName>
</protein>
<evidence type="ECO:0000313" key="1">
    <source>
        <dbReference type="EMBL" id="RZC44925.1"/>
    </source>
</evidence>